<dbReference type="EMBL" id="UOFI01000140">
    <property type="protein sequence ID" value="VAW68934.1"/>
    <property type="molecule type" value="Genomic_DNA"/>
</dbReference>
<name>A0A3B0YJ91_9ZZZZ</name>
<gene>
    <name evidence="1" type="ORF">MNBD_GAMMA09-1912</name>
</gene>
<evidence type="ECO:0000313" key="1">
    <source>
        <dbReference type="EMBL" id="VAW68934.1"/>
    </source>
</evidence>
<accession>A0A3B0YJ91</accession>
<protein>
    <submittedName>
        <fullName evidence="1">Uncharacterized protein</fullName>
    </submittedName>
</protein>
<proteinExistence type="predicted"/>
<dbReference type="AlphaFoldDB" id="A0A3B0YJ91"/>
<sequence length="62" mass="7439">MFFYLLLIQIFSQTHKMKLLFLFITLFSDSVYAQDNPDAADYIAEFKGRILPFENYVDTFTW</sequence>
<organism evidence="1">
    <name type="scientific">hydrothermal vent metagenome</name>
    <dbReference type="NCBI Taxonomy" id="652676"/>
    <lineage>
        <taxon>unclassified sequences</taxon>
        <taxon>metagenomes</taxon>
        <taxon>ecological metagenomes</taxon>
    </lineage>
</organism>
<reference evidence="1" key="1">
    <citation type="submission" date="2018-06" db="EMBL/GenBank/DDBJ databases">
        <authorList>
            <person name="Zhirakovskaya E."/>
        </authorList>
    </citation>
    <scope>NUCLEOTIDE SEQUENCE</scope>
</reference>